<dbReference type="EMBL" id="LT629732">
    <property type="protein sequence ID" value="SDS41219.1"/>
    <property type="molecule type" value="Genomic_DNA"/>
</dbReference>
<feature type="region of interest" description="Disordered" evidence="3">
    <location>
        <begin position="1"/>
        <end position="29"/>
    </location>
</feature>
<dbReference type="CDD" id="cd07043">
    <property type="entry name" value="STAS_anti-anti-sigma_factors"/>
    <property type="match status" value="1"/>
</dbReference>
<dbReference type="PANTHER" id="PTHR33495">
    <property type="entry name" value="ANTI-SIGMA FACTOR ANTAGONIST TM_1081-RELATED-RELATED"/>
    <property type="match status" value="1"/>
</dbReference>
<feature type="compositionally biased region" description="Polar residues" evidence="3">
    <location>
        <begin position="16"/>
        <end position="26"/>
    </location>
</feature>
<evidence type="ECO:0000256" key="3">
    <source>
        <dbReference type="SAM" id="MobiDB-lite"/>
    </source>
</evidence>
<dbReference type="PANTHER" id="PTHR33495:SF2">
    <property type="entry name" value="ANTI-SIGMA FACTOR ANTAGONIST TM_1081-RELATED"/>
    <property type="match status" value="1"/>
</dbReference>
<protein>
    <recommendedName>
        <fullName evidence="2">Anti-sigma factor antagonist</fullName>
    </recommendedName>
</protein>
<dbReference type="InterPro" id="IPR003658">
    <property type="entry name" value="Anti-sigma_ant"/>
</dbReference>
<proteinExistence type="inferred from homology"/>
<dbReference type="PROSITE" id="PS50801">
    <property type="entry name" value="STAS"/>
    <property type="match status" value="1"/>
</dbReference>
<keyword evidence="6" id="KW-1185">Reference proteome</keyword>
<evidence type="ECO:0000259" key="4">
    <source>
        <dbReference type="PROSITE" id="PS50801"/>
    </source>
</evidence>
<evidence type="ECO:0000313" key="6">
    <source>
        <dbReference type="Proteomes" id="UP000198983"/>
    </source>
</evidence>
<dbReference type="AlphaFoldDB" id="A0A1H1S1W6"/>
<dbReference type="Pfam" id="PF01740">
    <property type="entry name" value="STAS"/>
    <property type="match status" value="1"/>
</dbReference>
<feature type="region of interest" description="Disordered" evidence="3">
    <location>
        <begin position="151"/>
        <end position="201"/>
    </location>
</feature>
<dbReference type="InterPro" id="IPR002645">
    <property type="entry name" value="STAS_dom"/>
</dbReference>
<dbReference type="InterPro" id="IPR036513">
    <property type="entry name" value="STAS_dom_sf"/>
</dbReference>
<sequence length="201" mass="20842">MTKPTPTLQPHCDSPGSFSDSPTDSFPGNLPENVPGIGVLVPAVDVSWTAETCRHLVVTLSGDIDVATAPQVRSDLLPLIHHGRPVVVVDLSEVAFLDSTGLGTLLAVKRRADALDVTLRLAAPPRGPRRALHITGLDRVFDVYPTLDEALRPEPADGAGRSEATAAAEPTERSSTEPPSAEPSSTEPLGAAPAGTEPAGA</sequence>
<feature type="compositionally biased region" description="Low complexity" evidence="3">
    <location>
        <begin position="176"/>
        <end position="201"/>
    </location>
</feature>
<accession>A0A1H1S1W6</accession>
<reference evidence="5 6" key="1">
    <citation type="submission" date="2016-10" db="EMBL/GenBank/DDBJ databases">
        <authorList>
            <person name="de Groot N.N."/>
        </authorList>
    </citation>
    <scope>NUCLEOTIDE SEQUENCE [LARGE SCALE GENOMIC DNA]</scope>
    <source>
        <strain evidence="5 6">DSM 22024</strain>
    </source>
</reference>
<comment type="similarity">
    <text evidence="1 2">Belongs to the anti-sigma-factor antagonist family.</text>
</comment>
<feature type="domain" description="STAS" evidence="4">
    <location>
        <begin position="56"/>
        <end position="154"/>
    </location>
</feature>
<dbReference type="STRING" id="117157.SAMN04489717_2613"/>
<dbReference type="SUPFAM" id="SSF52091">
    <property type="entry name" value="SpoIIaa-like"/>
    <property type="match status" value="1"/>
</dbReference>
<evidence type="ECO:0000313" key="5">
    <source>
        <dbReference type="EMBL" id="SDS41219.1"/>
    </source>
</evidence>
<dbReference type="GO" id="GO:0043856">
    <property type="term" value="F:anti-sigma factor antagonist activity"/>
    <property type="evidence" value="ECO:0007669"/>
    <property type="project" value="InterPro"/>
</dbReference>
<name>A0A1H1S1W6_9ACTN</name>
<gene>
    <name evidence="5" type="ORF">SAMN04489717_2613</name>
</gene>
<evidence type="ECO:0000256" key="1">
    <source>
        <dbReference type="ARBA" id="ARBA00009013"/>
    </source>
</evidence>
<dbReference type="Proteomes" id="UP000198983">
    <property type="component" value="Chromosome I"/>
</dbReference>
<evidence type="ECO:0000256" key="2">
    <source>
        <dbReference type="RuleBase" id="RU003749"/>
    </source>
</evidence>
<dbReference type="NCBIfam" id="TIGR00377">
    <property type="entry name" value="ant_ant_sig"/>
    <property type="match status" value="1"/>
</dbReference>
<dbReference type="Gene3D" id="3.30.750.24">
    <property type="entry name" value="STAS domain"/>
    <property type="match status" value="1"/>
</dbReference>
<organism evidence="5 6">
    <name type="scientific">Actinopolymorpha singaporensis</name>
    <dbReference type="NCBI Taxonomy" id="117157"/>
    <lineage>
        <taxon>Bacteria</taxon>
        <taxon>Bacillati</taxon>
        <taxon>Actinomycetota</taxon>
        <taxon>Actinomycetes</taxon>
        <taxon>Propionibacteriales</taxon>
        <taxon>Actinopolymorphaceae</taxon>
        <taxon>Actinopolymorpha</taxon>
    </lineage>
</organism>